<gene>
    <name evidence="1" type="ORF">JCM19241_3252</name>
</gene>
<reference evidence="1 2" key="2">
    <citation type="submission" date="2015-01" db="EMBL/GenBank/DDBJ databases">
        <authorList>
            <consortium name="NBRP consortium"/>
            <person name="Sawabe T."/>
            <person name="Meirelles P."/>
            <person name="Feng G."/>
            <person name="Sayaka M."/>
            <person name="Hattori M."/>
            <person name="Ohkuma M."/>
        </authorList>
    </citation>
    <scope>NUCLEOTIDE SEQUENCE [LARGE SCALE GENOMIC DNA]</scope>
    <source>
        <strain evidence="2">JCM 19241</strain>
    </source>
</reference>
<name>A0A0B8Q6Q8_9VIBR</name>
<comment type="caution">
    <text evidence="1">The sequence shown here is derived from an EMBL/GenBank/DDBJ whole genome shotgun (WGS) entry which is preliminary data.</text>
</comment>
<dbReference type="EMBL" id="BBSC01000004">
    <property type="protein sequence ID" value="GAM75340.1"/>
    <property type="molecule type" value="Genomic_DNA"/>
</dbReference>
<dbReference type="AlphaFoldDB" id="A0A0B8Q6Q8"/>
<sequence>MPIDLTAVNIRMSVEVRGLYLVDGSMSAQRLKSAFPMPPPAPIKTIRIFFPLYLSRNR</sequence>
<accession>A0A0B8Q6Q8</accession>
<protein>
    <submittedName>
        <fullName evidence="1">Uncharacterized protein</fullName>
    </submittedName>
</protein>
<organism evidence="1 2">
    <name type="scientific">Vibrio ishigakensis</name>
    <dbReference type="NCBI Taxonomy" id="1481914"/>
    <lineage>
        <taxon>Bacteria</taxon>
        <taxon>Pseudomonadati</taxon>
        <taxon>Pseudomonadota</taxon>
        <taxon>Gammaproteobacteria</taxon>
        <taxon>Vibrionales</taxon>
        <taxon>Vibrionaceae</taxon>
        <taxon>Vibrio</taxon>
    </lineage>
</organism>
<reference evidence="1 2" key="1">
    <citation type="submission" date="2015-01" db="EMBL/GenBank/DDBJ databases">
        <title>Vibrio sp. C94 JCM 19241 whole genome shotgun sequence.</title>
        <authorList>
            <person name="Sawabe T."/>
            <person name="Meirelles P."/>
            <person name="Feng G."/>
            <person name="Sayaka M."/>
            <person name="Hattori M."/>
            <person name="Ohkuma M."/>
        </authorList>
    </citation>
    <scope>NUCLEOTIDE SEQUENCE [LARGE SCALE GENOMIC DNA]</scope>
    <source>
        <strain evidence="2">JCM 19241</strain>
    </source>
</reference>
<dbReference type="Proteomes" id="UP000031666">
    <property type="component" value="Unassembled WGS sequence"/>
</dbReference>
<evidence type="ECO:0000313" key="2">
    <source>
        <dbReference type="Proteomes" id="UP000031666"/>
    </source>
</evidence>
<evidence type="ECO:0000313" key="1">
    <source>
        <dbReference type="EMBL" id="GAM75340.1"/>
    </source>
</evidence>
<proteinExistence type="predicted"/>